<evidence type="ECO:0000313" key="1">
    <source>
        <dbReference type="EMBL" id="THV59981.1"/>
    </source>
</evidence>
<dbReference type="EMBL" id="SNTZ01000002">
    <property type="protein sequence ID" value="THV59981.1"/>
    <property type="molecule type" value="Genomic_DNA"/>
</dbReference>
<keyword evidence="2" id="KW-1185">Reference proteome</keyword>
<organism evidence="1 2">
    <name type="scientific">Flagellimonas alvinocaridis</name>
    <dbReference type="NCBI Taxonomy" id="2530200"/>
    <lineage>
        <taxon>Bacteria</taxon>
        <taxon>Pseudomonadati</taxon>
        <taxon>Bacteroidota</taxon>
        <taxon>Flavobacteriia</taxon>
        <taxon>Flavobacteriales</taxon>
        <taxon>Flavobacteriaceae</taxon>
        <taxon>Flagellimonas</taxon>
    </lineage>
</organism>
<accession>A0A4S8RQF5</accession>
<dbReference type="PROSITE" id="PS51257">
    <property type="entry name" value="PROKAR_LIPOPROTEIN"/>
    <property type="match status" value="1"/>
</dbReference>
<proteinExistence type="predicted"/>
<comment type="caution">
    <text evidence="1">The sequence shown here is derived from an EMBL/GenBank/DDBJ whole genome shotgun (WGS) entry which is preliminary data.</text>
</comment>
<sequence length="631" mass="72923">MKKLIPWNTSLWLLIAIVFQSCQKEESIPTKISSRTTKAADNAQGMLGKKLDIPYTVGNMQKALNEVMASFKHQLPQSKLAKSGKTVEIQPSHYYYRFLPKDSTEYERLATDTVLLTSNAPLDYEITIDGDYFDDEGTEEDNSFGFQYTVFPSDYGFPQDIAHQKLNNLYFAPEEETGTMEKGEIPVQHPQSKTSKALAKLDENGELFEFLELEALKLTNNLEEDELETLRFFLPNDPSGKHYTHTEALALGHSLPQLRIDYAHLMAQQQKGDMDTAARWWKRKKWNPYGRLTVHEDAIGRNVGVVGAEVRVRKWGLVVIKRARTNAKGEFRTSSTKTKRVKYAVYFNSNHRKFVVKAGTIFWNARHRGTRTYKKQGWHQHFSYGRAKFYALVHNAAYDFYNRAVGKFGLHHPNQSWLRISAQYTKESGDHLDLNPGGRYSLVPHSEIRVGRMDNGKPMASDEIYALVTHEMTHASHYRMDRTFFINIRGAGCTLQTMAESWATGVETEVTNDRYLEFYANYIATRSIGTKKPLSLHNSGKQNREIRQGSKYEYTPIVIDLIDNFNQRKEFNNPKYPVDRVQDYTLQQIQASLNRSRGPHTWKNRLISQHYNPSEKYVEELFNSYMYNNCK</sequence>
<gene>
    <name evidence="1" type="ORF">EZV76_05315</name>
</gene>
<dbReference type="Proteomes" id="UP000310406">
    <property type="component" value="Unassembled WGS sequence"/>
</dbReference>
<name>A0A4S8RQF5_9FLAO</name>
<dbReference type="RefSeq" id="WP_136565578.1">
    <property type="nucleotide sequence ID" value="NZ_SNTZ01000002.1"/>
</dbReference>
<evidence type="ECO:0000313" key="2">
    <source>
        <dbReference type="Proteomes" id="UP000310406"/>
    </source>
</evidence>
<protein>
    <submittedName>
        <fullName evidence="1">Uncharacterized protein</fullName>
    </submittedName>
</protein>
<reference evidence="1 2" key="1">
    <citation type="submission" date="2019-03" db="EMBL/GenBank/DDBJ databases">
        <title>Muricauda SCR12 sp.nov, a marine bacterium isolated from Pacific Ocean:the Okinawa trough.</title>
        <authorList>
            <person name="Liu L."/>
        </authorList>
    </citation>
    <scope>NUCLEOTIDE SEQUENCE [LARGE SCALE GENOMIC DNA]</scope>
    <source>
        <strain evidence="1 2">SCR12</strain>
    </source>
</reference>
<dbReference type="OrthoDB" id="1489647at2"/>
<dbReference type="AlphaFoldDB" id="A0A4S8RQF5"/>